<keyword evidence="2" id="KW-0963">Cytoplasm</keyword>
<dbReference type="InterPro" id="IPR011010">
    <property type="entry name" value="DNA_brk_join_enz"/>
</dbReference>
<evidence type="ECO:0000256" key="3">
    <source>
        <dbReference type="ARBA" id="ARBA00022618"/>
    </source>
</evidence>
<proteinExistence type="predicted"/>
<dbReference type="Pfam" id="PF00589">
    <property type="entry name" value="Phage_integrase"/>
    <property type="match status" value="1"/>
</dbReference>
<keyword evidence="3" id="KW-0132">Cell division</keyword>
<dbReference type="GO" id="GO:0003677">
    <property type="term" value="F:DNA binding"/>
    <property type="evidence" value="ECO:0007669"/>
    <property type="project" value="UniProtKB-KW"/>
</dbReference>
<dbReference type="InterPro" id="IPR002104">
    <property type="entry name" value="Integrase_catalytic"/>
</dbReference>
<evidence type="ECO:0000313" key="11">
    <source>
        <dbReference type="EMBL" id="CAI8015572.1"/>
    </source>
</evidence>
<dbReference type="AlphaFoldDB" id="A0AA35RSK9"/>
<dbReference type="PANTHER" id="PTHR30349:SF77">
    <property type="entry name" value="TYROSINE RECOMBINASE XERC"/>
    <property type="match status" value="1"/>
</dbReference>
<dbReference type="InterPro" id="IPR044068">
    <property type="entry name" value="CB"/>
</dbReference>
<name>A0AA35RSK9_GEOBA</name>
<keyword evidence="4" id="KW-0159">Chromosome partition</keyword>
<dbReference type="GO" id="GO:0006310">
    <property type="term" value="P:DNA recombination"/>
    <property type="evidence" value="ECO:0007669"/>
    <property type="project" value="UniProtKB-KW"/>
</dbReference>
<dbReference type="PANTHER" id="PTHR30349">
    <property type="entry name" value="PHAGE INTEGRASE-RELATED"/>
    <property type="match status" value="1"/>
</dbReference>
<keyword evidence="6" id="KW-0238">DNA-binding</keyword>
<evidence type="ECO:0000256" key="6">
    <source>
        <dbReference type="ARBA" id="ARBA00023125"/>
    </source>
</evidence>
<dbReference type="SUPFAM" id="SSF56349">
    <property type="entry name" value="DNA breaking-rejoining enzymes"/>
    <property type="match status" value="1"/>
</dbReference>
<evidence type="ECO:0000256" key="4">
    <source>
        <dbReference type="ARBA" id="ARBA00022829"/>
    </source>
</evidence>
<comment type="subcellular location">
    <subcellularLocation>
        <location evidence="1">Cytoplasm</location>
    </subcellularLocation>
</comment>
<sequence length="284" mass="31253">MDRQLVRGYVAHLATAGRTDGNVPAGYARVSVVRKLTALRTFYKFLVQEGWFVTTPVPSARSFPIKVEKPLPSFLGKNEAVRLLAAPDDSSPLGLRDKAILEVLYACGVRLAEIEGMNVDDVYPERHEILVRGKGDKERWTLFGEPAAVALRNYLQDGRPHLTASSARTNPLFVNRYGNRLSRRSIEKIVRGYAARAGLKAGIHTHTLRHSFASHMLEGDADLRVIQELLGHSNVSTTQIYTHISKQEARRAYLNFHPLSEGSGGADVASDGVAVVDSQATDPI</sequence>
<dbReference type="GO" id="GO:0051301">
    <property type="term" value="P:cell division"/>
    <property type="evidence" value="ECO:0007669"/>
    <property type="project" value="UniProtKB-KW"/>
</dbReference>
<organism evidence="11 12">
    <name type="scientific">Geodia barretti</name>
    <name type="common">Barrett's horny sponge</name>
    <dbReference type="NCBI Taxonomy" id="519541"/>
    <lineage>
        <taxon>Eukaryota</taxon>
        <taxon>Metazoa</taxon>
        <taxon>Porifera</taxon>
        <taxon>Demospongiae</taxon>
        <taxon>Heteroscleromorpha</taxon>
        <taxon>Tetractinellida</taxon>
        <taxon>Astrophorina</taxon>
        <taxon>Geodiidae</taxon>
        <taxon>Geodia</taxon>
    </lineage>
</organism>
<dbReference type="GO" id="GO:0007059">
    <property type="term" value="P:chromosome segregation"/>
    <property type="evidence" value="ECO:0007669"/>
    <property type="project" value="UniProtKB-KW"/>
</dbReference>
<dbReference type="GO" id="GO:0005737">
    <property type="term" value="C:cytoplasm"/>
    <property type="evidence" value="ECO:0007669"/>
    <property type="project" value="UniProtKB-SubCell"/>
</dbReference>
<evidence type="ECO:0000313" key="12">
    <source>
        <dbReference type="Proteomes" id="UP001174909"/>
    </source>
</evidence>
<dbReference type="Proteomes" id="UP001174909">
    <property type="component" value="Unassembled WGS sequence"/>
</dbReference>
<dbReference type="InterPro" id="IPR013762">
    <property type="entry name" value="Integrase-like_cat_sf"/>
</dbReference>
<reference evidence="11" key="1">
    <citation type="submission" date="2023-03" db="EMBL/GenBank/DDBJ databases">
        <authorList>
            <person name="Steffen K."/>
            <person name="Cardenas P."/>
        </authorList>
    </citation>
    <scope>NUCLEOTIDE SEQUENCE</scope>
</reference>
<dbReference type="Gene3D" id="1.10.443.10">
    <property type="entry name" value="Intergrase catalytic core"/>
    <property type="match status" value="1"/>
</dbReference>
<keyword evidence="12" id="KW-1185">Reference proteome</keyword>
<dbReference type="InterPro" id="IPR010998">
    <property type="entry name" value="Integrase_recombinase_N"/>
</dbReference>
<evidence type="ECO:0000256" key="5">
    <source>
        <dbReference type="ARBA" id="ARBA00022908"/>
    </source>
</evidence>
<gene>
    <name evidence="11" type="ORF">GBAR_LOCUS9629</name>
</gene>
<keyword evidence="5" id="KW-0229">DNA integration</keyword>
<dbReference type="InterPro" id="IPR050090">
    <property type="entry name" value="Tyrosine_recombinase_XerCD"/>
</dbReference>
<evidence type="ECO:0000259" key="10">
    <source>
        <dbReference type="PROSITE" id="PS51900"/>
    </source>
</evidence>
<dbReference type="CDD" id="cd00798">
    <property type="entry name" value="INT_XerDC_C"/>
    <property type="match status" value="1"/>
</dbReference>
<dbReference type="PROSITE" id="PS51898">
    <property type="entry name" value="TYR_RECOMBINASE"/>
    <property type="match status" value="1"/>
</dbReference>
<evidence type="ECO:0000256" key="8">
    <source>
        <dbReference type="ARBA" id="ARBA00023306"/>
    </source>
</evidence>
<keyword evidence="7" id="KW-0233">DNA recombination</keyword>
<dbReference type="EMBL" id="CASHTH010001459">
    <property type="protein sequence ID" value="CAI8015572.1"/>
    <property type="molecule type" value="Genomic_DNA"/>
</dbReference>
<feature type="domain" description="Core-binding (CB)" evidence="10">
    <location>
        <begin position="1"/>
        <end position="47"/>
    </location>
</feature>
<evidence type="ECO:0000256" key="1">
    <source>
        <dbReference type="ARBA" id="ARBA00004496"/>
    </source>
</evidence>
<feature type="domain" description="Tyr recombinase" evidence="9">
    <location>
        <begin position="70"/>
        <end position="254"/>
    </location>
</feature>
<dbReference type="PROSITE" id="PS51900">
    <property type="entry name" value="CB"/>
    <property type="match status" value="1"/>
</dbReference>
<keyword evidence="8" id="KW-0131">Cell cycle</keyword>
<comment type="caution">
    <text evidence="11">The sequence shown here is derived from an EMBL/GenBank/DDBJ whole genome shotgun (WGS) entry which is preliminary data.</text>
</comment>
<evidence type="ECO:0000259" key="9">
    <source>
        <dbReference type="PROSITE" id="PS51898"/>
    </source>
</evidence>
<accession>A0AA35RSK9</accession>
<dbReference type="GO" id="GO:0015074">
    <property type="term" value="P:DNA integration"/>
    <property type="evidence" value="ECO:0007669"/>
    <property type="project" value="UniProtKB-KW"/>
</dbReference>
<evidence type="ECO:0000256" key="7">
    <source>
        <dbReference type="ARBA" id="ARBA00023172"/>
    </source>
</evidence>
<dbReference type="Gene3D" id="1.10.150.130">
    <property type="match status" value="1"/>
</dbReference>
<evidence type="ECO:0000256" key="2">
    <source>
        <dbReference type="ARBA" id="ARBA00022490"/>
    </source>
</evidence>
<protein>
    <submittedName>
        <fullName evidence="11">Tyrosine recombinase XerC</fullName>
    </submittedName>
</protein>